<name>A0A6B9HDX1_9BURK</name>
<sequence>MRTYQRLDAAAGIARQPSTATIQRVIGHVRAWVVLPAAPVGTAQGGGALNRAGGQHSNEIALADR</sequence>
<evidence type="ECO:0000313" key="1">
    <source>
        <dbReference type="EMBL" id="QGY72839.1"/>
    </source>
</evidence>
<proteinExistence type="predicted"/>
<dbReference type="EMBL" id="MN695286">
    <property type="protein sequence ID" value="QGY72839.1"/>
    <property type="molecule type" value="Genomic_DNA"/>
</dbReference>
<organism evidence="1">
    <name type="scientific">Mycetohabitans sp</name>
    <dbReference type="NCBI Taxonomy" id="2571162"/>
    <lineage>
        <taxon>Bacteria</taxon>
        <taxon>Pseudomonadati</taxon>
        <taxon>Pseudomonadota</taxon>
        <taxon>Betaproteobacteria</taxon>
        <taxon>Burkholderiales</taxon>
        <taxon>Burkholderiaceae</taxon>
        <taxon>Mycetohabitans</taxon>
    </lineage>
</organism>
<protein>
    <submittedName>
        <fullName evidence="1">Uncharacterized protein</fullName>
    </submittedName>
</protein>
<dbReference type="AlphaFoldDB" id="A0A6B9HDX1"/>
<reference evidence="1" key="1">
    <citation type="journal article" date="2020" name="ACS Chem. Biol.">
        <title>Genome Mining and Heterologous Expression Reveal Two Distinct Families of Lasso Peptides Highly Conserved in Endofungal Bacteria.</title>
        <authorList>
            <person name="Bratovanov E.V."/>
            <person name="Ishida K."/>
            <person name="Heinze B."/>
            <person name="Pidot S.J."/>
            <person name="Stinear T.P."/>
            <person name="Hegemann J.D."/>
            <person name="Marahiel M.A."/>
            <person name="Hertweck C."/>
        </authorList>
    </citation>
    <scope>NUCLEOTIDE SEQUENCE</scope>
    <source>
        <strain evidence="1">B6</strain>
    </source>
</reference>
<accession>A0A6B9HDX1</accession>